<dbReference type="Gramene" id="ONI11784">
    <property type="protein sequence ID" value="ONI11784"/>
    <property type="gene ID" value="PRUPE_4G125100"/>
</dbReference>
<dbReference type="AlphaFoldDB" id="A0A251PJM0"/>
<sequence>MGIPEISPKLNPHSKPKKYTQNKKNKFLTTPQVAYNSTSFLYILGVLLNNINTIHAIPSNEAQNSPTLLSWHGVAFILCELWSNSVARPSELFFTTIKFLYINKLQVNDTFFSSQPNIEPENTQL</sequence>
<evidence type="ECO:0000256" key="1">
    <source>
        <dbReference type="SAM" id="MobiDB-lite"/>
    </source>
</evidence>
<gene>
    <name evidence="2" type="ORF">PRUPE_4G125100</name>
</gene>
<proteinExistence type="predicted"/>
<reference evidence="2 3" key="1">
    <citation type="journal article" date="2013" name="Nat. Genet.">
        <title>The high-quality draft genome of peach (Prunus persica) identifies unique patterns of genetic diversity, domestication and genome evolution.</title>
        <authorList>
            <consortium name="International Peach Genome Initiative"/>
            <person name="Verde I."/>
            <person name="Abbott A.G."/>
            <person name="Scalabrin S."/>
            <person name="Jung S."/>
            <person name="Shu S."/>
            <person name="Marroni F."/>
            <person name="Zhebentyayeva T."/>
            <person name="Dettori M.T."/>
            <person name="Grimwood J."/>
            <person name="Cattonaro F."/>
            <person name="Zuccolo A."/>
            <person name="Rossini L."/>
            <person name="Jenkins J."/>
            <person name="Vendramin E."/>
            <person name="Meisel L.A."/>
            <person name="Decroocq V."/>
            <person name="Sosinski B."/>
            <person name="Prochnik S."/>
            <person name="Mitros T."/>
            <person name="Policriti A."/>
            <person name="Cipriani G."/>
            <person name="Dondini L."/>
            <person name="Ficklin S."/>
            <person name="Goodstein D.M."/>
            <person name="Xuan P."/>
            <person name="Del Fabbro C."/>
            <person name="Aramini V."/>
            <person name="Copetti D."/>
            <person name="Gonzalez S."/>
            <person name="Horner D.S."/>
            <person name="Falchi R."/>
            <person name="Lucas S."/>
            <person name="Mica E."/>
            <person name="Maldonado J."/>
            <person name="Lazzari B."/>
            <person name="Bielenberg D."/>
            <person name="Pirona R."/>
            <person name="Miculan M."/>
            <person name="Barakat A."/>
            <person name="Testolin R."/>
            <person name="Stella A."/>
            <person name="Tartarini S."/>
            <person name="Tonutti P."/>
            <person name="Arus P."/>
            <person name="Orellana A."/>
            <person name="Wells C."/>
            <person name="Main D."/>
            <person name="Vizzotto G."/>
            <person name="Silva H."/>
            <person name="Salamini F."/>
            <person name="Schmutz J."/>
            <person name="Morgante M."/>
            <person name="Rokhsar D.S."/>
        </authorList>
    </citation>
    <scope>NUCLEOTIDE SEQUENCE [LARGE SCALE GENOMIC DNA]</scope>
    <source>
        <strain evidence="3">cv. Nemared</strain>
    </source>
</reference>
<keyword evidence="3" id="KW-1185">Reference proteome</keyword>
<protein>
    <submittedName>
        <fullName evidence="2">Uncharacterized protein</fullName>
    </submittedName>
</protein>
<evidence type="ECO:0000313" key="3">
    <source>
        <dbReference type="Proteomes" id="UP000006882"/>
    </source>
</evidence>
<dbReference type="Proteomes" id="UP000006882">
    <property type="component" value="Chromosome G4"/>
</dbReference>
<evidence type="ECO:0000313" key="2">
    <source>
        <dbReference type="EMBL" id="ONI11784.1"/>
    </source>
</evidence>
<dbReference type="EMBL" id="CM007654">
    <property type="protein sequence ID" value="ONI11784.1"/>
    <property type="molecule type" value="Genomic_DNA"/>
</dbReference>
<feature type="region of interest" description="Disordered" evidence="1">
    <location>
        <begin position="1"/>
        <end position="22"/>
    </location>
</feature>
<name>A0A251PJM0_PRUPE</name>
<accession>A0A251PJM0</accession>
<feature type="compositionally biased region" description="Basic residues" evidence="1">
    <location>
        <begin position="12"/>
        <end position="22"/>
    </location>
</feature>
<organism evidence="2 3">
    <name type="scientific">Prunus persica</name>
    <name type="common">Peach</name>
    <name type="synonym">Amygdalus persica</name>
    <dbReference type="NCBI Taxonomy" id="3760"/>
    <lineage>
        <taxon>Eukaryota</taxon>
        <taxon>Viridiplantae</taxon>
        <taxon>Streptophyta</taxon>
        <taxon>Embryophyta</taxon>
        <taxon>Tracheophyta</taxon>
        <taxon>Spermatophyta</taxon>
        <taxon>Magnoliopsida</taxon>
        <taxon>eudicotyledons</taxon>
        <taxon>Gunneridae</taxon>
        <taxon>Pentapetalae</taxon>
        <taxon>rosids</taxon>
        <taxon>fabids</taxon>
        <taxon>Rosales</taxon>
        <taxon>Rosaceae</taxon>
        <taxon>Amygdaloideae</taxon>
        <taxon>Amygdaleae</taxon>
        <taxon>Prunus</taxon>
    </lineage>
</organism>